<comment type="caution">
    <text evidence="2">The sequence shown here is derived from an EMBL/GenBank/DDBJ whole genome shotgun (WGS) entry which is preliminary data.</text>
</comment>
<sequence length="163" mass="18170">MDIMKGKWKKIAVSKALERCRSLSLSREEDKKKTKKRKVEVAPEGCFAVYVGAEKQRFIIKTEFANHPLFKMLLENAESEYGYDSSGPILIPCNVDLFYKVLAEMNNCDDDDEDDGQISQYIGCGYGAVLCMSPSRRGSSTKGCGGGGYRLLSPSRMLKLNGF</sequence>
<accession>A0A7J7DBF7</accession>
<dbReference type="AlphaFoldDB" id="A0A7J7DBF7"/>
<dbReference type="PANTHER" id="PTHR31374:SF199">
    <property type="entry name" value="SMALL AUXIN-UP RNA-RELATED"/>
    <property type="match status" value="1"/>
</dbReference>
<proteinExistence type="inferred from homology"/>
<keyword evidence="3" id="KW-1185">Reference proteome</keyword>
<dbReference type="OrthoDB" id="660486at2759"/>
<evidence type="ECO:0008006" key="4">
    <source>
        <dbReference type="Google" id="ProtNLM"/>
    </source>
</evidence>
<dbReference type="Pfam" id="PF02519">
    <property type="entry name" value="Auxin_inducible"/>
    <property type="match status" value="1"/>
</dbReference>
<dbReference type="InterPro" id="IPR003676">
    <property type="entry name" value="SAUR_fam"/>
</dbReference>
<evidence type="ECO:0000313" key="3">
    <source>
        <dbReference type="Proteomes" id="UP000593562"/>
    </source>
</evidence>
<reference evidence="2 3" key="1">
    <citation type="journal article" date="2020" name="Nat. Commun.">
        <title>Genome of Tripterygium wilfordii and identification of cytochrome P450 involved in triptolide biosynthesis.</title>
        <authorList>
            <person name="Tu L."/>
            <person name="Su P."/>
            <person name="Zhang Z."/>
            <person name="Gao L."/>
            <person name="Wang J."/>
            <person name="Hu T."/>
            <person name="Zhou J."/>
            <person name="Zhang Y."/>
            <person name="Zhao Y."/>
            <person name="Liu Y."/>
            <person name="Song Y."/>
            <person name="Tong Y."/>
            <person name="Lu Y."/>
            <person name="Yang J."/>
            <person name="Xu C."/>
            <person name="Jia M."/>
            <person name="Peters R.J."/>
            <person name="Huang L."/>
            <person name="Gao W."/>
        </authorList>
    </citation>
    <scope>NUCLEOTIDE SEQUENCE [LARGE SCALE GENOMIC DNA]</scope>
    <source>
        <strain evidence="3">cv. XIE 37</strain>
        <tissue evidence="2">Leaf</tissue>
    </source>
</reference>
<dbReference type="InParanoid" id="A0A7J7DBF7"/>
<organism evidence="2 3">
    <name type="scientific">Tripterygium wilfordii</name>
    <name type="common">Thunder God vine</name>
    <dbReference type="NCBI Taxonomy" id="458696"/>
    <lineage>
        <taxon>Eukaryota</taxon>
        <taxon>Viridiplantae</taxon>
        <taxon>Streptophyta</taxon>
        <taxon>Embryophyta</taxon>
        <taxon>Tracheophyta</taxon>
        <taxon>Spermatophyta</taxon>
        <taxon>Magnoliopsida</taxon>
        <taxon>eudicotyledons</taxon>
        <taxon>Gunneridae</taxon>
        <taxon>Pentapetalae</taxon>
        <taxon>rosids</taxon>
        <taxon>fabids</taxon>
        <taxon>Celastrales</taxon>
        <taxon>Celastraceae</taxon>
        <taxon>Tripterygium</taxon>
    </lineage>
</organism>
<gene>
    <name evidence="2" type="ORF">HS088_TW08G00258</name>
</gene>
<evidence type="ECO:0000313" key="2">
    <source>
        <dbReference type="EMBL" id="KAF5743673.1"/>
    </source>
</evidence>
<dbReference type="GO" id="GO:0009733">
    <property type="term" value="P:response to auxin"/>
    <property type="evidence" value="ECO:0007669"/>
    <property type="project" value="InterPro"/>
</dbReference>
<dbReference type="Proteomes" id="UP000593562">
    <property type="component" value="Unassembled WGS sequence"/>
</dbReference>
<name>A0A7J7DBF7_TRIWF</name>
<dbReference type="PANTHER" id="PTHR31374">
    <property type="entry name" value="AUXIN-INDUCED PROTEIN-LIKE-RELATED"/>
    <property type="match status" value="1"/>
</dbReference>
<evidence type="ECO:0000256" key="1">
    <source>
        <dbReference type="ARBA" id="ARBA00006974"/>
    </source>
</evidence>
<protein>
    <recommendedName>
        <fullName evidence="4">SAUR-like auxin-responsive protein family</fullName>
    </recommendedName>
</protein>
<dbReference type="EMBL" id="JAAARO010000008">
    <property type="protein sequence ID" value="KAF5743673.1"/>
    <property type="molecule type" value="Genomic_DNA"/>
</dbReference>
<dbReference type="FunCoup" id="A0A7J7DBF7">
    <property type="interactions" value="222"/>
</dbReference>
<comment type="similarity">
    <text evidence="1">Belongs to the ARG7 family.</text>
</comment>